<evidence type="ECO:0000256" key="1">
    <source>
        <dbReference type="ARBA" id="ARBA00005125"/>
    </source>
</evidence>
<accession>A0A1G9V4V8</accession>
<dbReference type="Gene3D" id="3.90.25.10">
    <property type="entry name" value="UDP-galactose 4-epimerase, domain 1"/>
    <property type="match status" value="1"/>
</dbReference>
<dbReference type="AlphaFoldDB" id="A0A1G9V4V8"/>
<reference evidence="5" key="1">
    <citation type="submission" date="2016-10" db="EMBL/GenBank/DDBJ databases">
        <authorList>
            <person name="Varghese N."/>
            <person name="Submissions S."/>
        </authorList>
    </citation>
    <scope>NUCLEOTIDE SEQUENCE [LARGE SCALE GENOMIC DNA]</scope>
    <source>
        <strain evidence="5">EPL6</strain>
    </source>
</reference>
<proteinExistence type="inferred from homology"/>
<feature type="domain" description="NAD-dependent epimerase/dehydratase" evidence="3">
    <location>
        <begin position="31"/>
        <end position="264"/>
    </location>
</feature>
<dbReference type="InterPro" id="IPR001509">
    <property type="entry name" value="Epimerase_deHydtase"/>
</dbReference>
<protein>
    <submittedName>
        <fullName evidence="4">CDP-glucose 4,6-dehydratase</fullName>
    </submittedName>
</protein>
<dbReference type="STRING" id="1527607.SAMN05428957_11135"/>
<sequence length="381" mass="40704">MAKRSGAVEVLVMPAAVTASPDAAFWRGKRVLLTGHTGFKGAWLALWLQRLGAQVTGLALPPGAEPALYTLARVGQGLHASHQVDIRDASAVARVVRDARPQLVLHLAAQALVRAGYADPLGTHATNVMGTAHVLDALRDQPQVRVALVVTTDKVYRNREWAYPYREDDPLGGHDPYSASKAAAELVTASYRDAFLAAQDVAVASARAGNVIGGGDWAADRLLPDAVRAWSAGQTLHIRHPHATRPWQHVIEPLAAYLCLAERLWQAPQLAGAYNFGPLPHEAASVGNVIKMASSLYSAQACSYEIESAGPHEAGWLALETALARQVLGVAPRWPLATAVARTMNWYRAQAAGADARALCLADLQAWEETQATDMPAEDAA</sequence>
<evidence type="ECO:0000256" key="2">
    <source>
        <dbReference type="ARBA" id="ARBA00007637"/>
    </source>
</evidence>
<dbReference type="Gene3D" id="3.40.50.720">
    <property type="entry name" value="NAD(P)-binding Rossmann-like Domain"/>
    <property type="match status" value="1"/>
</dbReference>
<comment type="pathway">
    <text evidence="1">Bacterial outer membrane biogenesis; LPS O-antigen biosynthesis.</text>
</comment>
<evidence type="ECO:0000313" key="5">
    <source>
        <dbReference type="Proteomes" id="UP000198552"/>
    </source>
</evidence>
<organism evidence="4 5">
    <name type="scientific">Oryzisolibacter propanilivorax</name>
    <dbReference type="NCBI Taxonomy" id="1527607"/>
    <lineage>
        <taxon>Bacteria</taxon>
        <taxon>Pseudomonadati</taxon>
        <taxon>Pseudomonadota</taxon>
        <taxon>Betaproteobacteria</taxon>
        <taxon>Burkholderiales</taxon>
        <taxon>Comamonadaceae</taxon>
        <taxon>Oryzisolibacter</taxon>
    </lineage>
</organism>
<dbReference type="InterPro" id="IPR013445">
    <property type="entry name" value="CDP_4_6_deHydtase"/>
</dbReference>
<gene>
    <name evidence="4" type="ORF">SAMN05428957_11135</name>
</gene>
<name>A0A1G9V4V8_9BURK</name>
<dbReference type="InterPro" id="IPR036291">
    <property type="entry name" value="NAD(P)-bd_dom_sf"/>
</dbReference>
<dbReference type="Proteomes" id="UP000198552">
    <property type="component" value="Unassembled WGS sequence"/>
</dbReference>
<dbReference type="PANTHER" id="PTHR43000">
    <property type="entry name" value="DTDP-D-GLUCOSE 4,6-DEHYDRATASE-RELATED"/>
    <property type="match status" value="1"/>
</dbReference>
<keyword evidence="5" id="KW-1185">Reference proteome</keyword>
<dbReference type="SUPFAM" id="SSF51735">
    <property type="entry name" value="NAD(P)-binding Rossmann-fold domains"/>
    <property type="match status" value="1"/>
</dbReference>
<dbReference type="NCBIfam" id="TIGR02622">
    <property type="entry name" value="CDP_4_6_dhtase"/>
    <property type="match status" value="1"/>
</dbReference>
<evidence type="ECO:0000259" key="3">
    <source>
        <dbReference type="Pfam" id="PF01370"/>
    </source>
</evidence>
<dbReference type="EMBL" id="FNHP01000011">
    <property type="protein sequence ID" value="SDM67143.1"/>
    <property type="molecule type" value="Genomic_DNA"/>
</dbReference>
<evidence type="ECO:0000313" key="4">
    <source>
        <dbReference type="EMBL" id="SDM67143.1"/>
    </source>
</evidence>
<dbReference type="Pfam" id="PF01370">
    <property type="entry name" value="Epimerase"/>
    <property type="match status" value="1"/>
</dbReference>
<comment type="similarity">
    <text evidence="2">Belongs to the NAD(P)-dependent epimerase/dehydratase family.</text>
</comment>